<evidence type="ECO:0000313" key="5">
    <source>
        <dbReference type="Proteomes" id="UP000663834"/>
    </source>
</evidence>
<organism evidence="1 5">
    <name type="scientific">Rotaria magnacalcarata</name>
    <dbReference type="NCBI Taxonomy" id="392030"/>
    <lineage>
        <taxon>Eukaryota</taxon>
        <taxon>Metazoa</taxon>
        <taxon>Spiralia</taxon>
        <taxon>Gnathifera</taxon>
        <taxon>Rotifera</taxon>
        <taxon>Eurotatoria</taxon>
        <taxon>Bdelloidea</taxon>
        <taxon>Philodinida</taxon>
        <taxon>Philodinidae</taxon>
        <taxon>Rotaria</taxon>
    </lineage>
</organism>
<gene>
    <name evidence="3" type="ORF">BYL167_LOCUS45482</name>
    <name evidence="2" type="ORF">CJN711_LOCUS24010</name>
    <name evidence="4" type="ORF">GIL414_LOCUS87155</name>
    <name evidence="1" type="ORF">KQP761_LOCUS3870</name>
</gene>
<evidence type="ECO:0000313" key="4">
    <source>
        <dbReference type="EMBL" id="CAF5226505.1"/>
    </source>
</evidence>
<dbReference type="EMBL" id="CAJOBJ010378484">
    <property type="protein sequence ID" value="CAF5226505.1"/>
    <property type="molecule type" value="Genomic_DNA"/>
</dbReference>
<dbReference type="AlphaFoldDB" id="A0A815C605"/>
<evidence type="ECO:0000313" key="1">
    <source>
        <dbReference type="EMBL" id="CAF1282840.1"/>
    </source>
</evidence>
<dbReference type="Proteomes" id="UP000663855">
    <property type="component" value="Unassembled WGS sequence"/>
</dbReference>
<evidence type="ECO:0000313" key="3">
    <source>
        <dbReference type="EMBL" id="CAF4736195.1"/>
    </source>
</evidence>
<dbReference type="EMBL" id="CAJOBH010126303">
    <property type="protein sequence ID" value="CAF4736195.1"/>
    <property type="molecule type" value="Genomic_DNA"/>
</dbReference>
<dbReference type="Proteomes" id="UP000681967">
    <property type="component" value="Unassembled WGS sequence"/>
</dbReference>
<proteinExistence type="predicted"/>
<evidence type="ECO:0000313" key="2">
    <source>
        <dbReference type="EMBL" id="CAF1439420.1"/>
    </source>
</evidence>
<sequence>MFDLGSNTAVLRRKTMQKRPFTVMLRRFTVVRFDRPGNNALGATNRVIKDEDTLRERLVLSRFTVVVFSIVNKWSKKRNSTLINSKQFERQPLITLST</sequence>
<accession>A0A815C605</accession>
<dbReference type="EMBL" id="CAJNOW010000566">
    <property type="protein sequence ID" value="CAF1282840.1"/>
    <property type="molecule type" value="Genomic_DNA"/>
</dbReference>
<comment type="caution">
    <text evidence="1">The sequence shown here is derived from an EMBL/GenBank/DDBJ whole genome shotgun (WGS) entry which is preliminary data.</text>
</comment>
<protein>
    <submittedName>
        <fullName evidence="1">Uncharacterized protein</fullName>
    </submittedName>
</protein>
<dbReference type="Proteomes" id="UP000663834">
    <property type="component" value="Unassembled WGS sequence"/>
</dbReference>
<dbReference type="OrthoDB" id="119028at2759"/>
<dbReference type="Proteomes" id="UP000681720">
    <property type="component" value="Unassembled WGS sequence"/>
</dbReference>
<reference evidence="1" key="1">
    <citation type="submission" date="2021-02" db="EMBL/GenBank/DDBJ databases">
        <authorList>
            <person name="Nowell W R."/>
        </authorList>
    </citation>
    <scope>NUCLEOTIDE SEQUENCE</scope>
</reference>
<dbReference type="EMBL" id="CAJNOV010011131">
    <property type="protein sequence ID" value="CAF1439420.1"/>
    <property type="molecule type" value="Genomic_DNA"/>
</dbReference>
<name>A0A815C605_9BILA</name>